<dbReference type="CDD" id="cd14688">
    <property type="entry name" value="bZIP_YAP"/>
    <property type="match status" value="1"/>
</dbReference>
<organism evidence="8 9">
    <name type="scientific">Sclerotinia sclerotiorum (strain ATCC 18683 / 1980 / Ss-1)</name>
    <name type="common">White mold</name>
    <name type="synonym">Whetzelinia sclerotiorum</name>
    <dbReference type="NCBI Taxonomy" id="665079"/>
    <lineage>
        <taxon>Eukaryota</taxon>
        <taxon>Fungi</taxon>
        <taxon>Dikarya</taxon>
        <taxon>Ascomycota</taxon>
        <taxon>Pezizomycotina</taxon>
        <taxon>Leotiomycetes</taxon>
        <taxon>Helotiales</taxon>
        <taxon>Sclerotiniaceae</taxon>
        <taxon>Sclerotinia</taxon>
    </lineage>
</organism>
<name>A7EUN5_SCLS1</name>
<dbReference type="InParanoid" id="A7EUN5"/>
<dbReference type="PANTHER" id="PTHR40621:SF11">
    <property type="entry name" value="TRANSCRIPTION FACTOR KAPC-RELATED"/>
    <property type="match status" value="1"/>
</dbReference>
<keyword evidence="5" id="KW-0804">Transcription</keyword>
<sequence>MQVERSPPAAGVVRLTEWGRNDYMKTIIMTDESQDATFASFWHRSIGRISSKKIKFMPNVTKPKTTKDDYGERKSATAQKQHRRSQVRRAQIEHRQRKQDYVKHLEEDLIRLREMISATENESLTLVKENGAIKSTLSASGVKQLSNVRSKNQKLPGNKPTIFLPPQEHDSLSNLIITDSTQKKHTIIPVNYKTENDRLSSYINDMLIPQNNISVTNYSSNSQNVPYSSPLGLHFSVQFDDFINASCLQVSESSNSSSSRPGAINLSKPLPPLPGQVPAPHNTTRKPSLDLSIVAINFILALEHPCRTHFHHISNPAPLFDPTGNPSGHELMASAQIFSEAPSEAFNDSSPESSWFSSSISLAQLYAMSQSLPTSDFEITPVQAWFMIAEKYHNEIENVVEARKINDMKKGLGNLSRCYQFGAVMDVDSFWEVVDDIMGQDGS</sequence>
<dbReference type="GeneID" id="5486156"/>
<evidence type="ECO:0000313" key="8">
    <source>
        <dbReference type="EMBL" id="EDN93177.1"/>
    </source>
</evidence>
<dbReference type="InterPro" id="IPR046347">
    <property type="entry name" value="bZIP_sf"/>
</dbReference>
<keyword evidence="4" id="KW-0238">DNA-binding</keyword>
<evidence type="ECO:0000256" key="3">
    <source>
        <dbReference type="ARBA" id="ARBA00023015"/>
    </source>
</evidence>
<evidence type="ECO:0000256" key="2">
    <source>
        <dbReference type="ARBA" id="ARBA00007163"/>
    </source>
</evidence>
<dbReference type="OMA" id="LCMANAP"/>
<evidence type="ECO:0008006" key="10">
    <source>
        <dbReference type="Google" id="ProtNLM"/>
    </source>
</evidence>
<evidence type="ECO:0000256" key="7">
    <source>
        <dbReference type="SAM" id="MobiDB-lite"/>
    </source>
</evidence>
<feature type="region of interest" description="Disordered" evidence="7">
    <location>
        <begin position="59"/>
        <end position="98"/>
    </location>
</feature>
<feature type="compositionally biased region" description="Basic and acidic residues" evidence="7">
    <location>
        <begin position="65"/>
        <end position="75"/>
    </location>
</feature>
<keyword evidence="3" id="KW-0805">Transcription regulation</keyword>
<dbReference type="RefSeq" id="XP_001590278.1">
    <property type="nucleotide sequence ID" value="XM_001590228.1"/>
</dbReference>
<dbReference type="SUPFAM" id="SSF57959">
    <property type="entry name" value="Leucine zipper domain"/>
    <property type="match status" value="1"/>
</dbReference>
<accession>A7EUN5</accession>
<dbReference type="GO" id="GO:0090575">
    <property type="term" value="C:RNA polymerase II transcription regulator complex"/>
    <property type="evidence" value="ECO:0000318"/>
    <property type="project" value="GO_Central"/>
</dbReference>
<dbReference type="PANTHER" id="PTHR40621">
    <property type="entry name" value="TRANSCRIPTION FACTOR KAPC-RELATED"/>
    <property type="match status" value="1"/>
</dbReference>
<evidence type="ECO:0000256" key="5">
    <source>
        <dbReference type="ARBA" id="ARBA00023163"/>
    </source>
</evidence>
<reference evidence="9" key="1">
    <citation type="journal article" date="2011" name="PLoS Genet.">
        <title>Genomic analysis of the necrotrophic fungal pathogens Sclerotinia sclerotiorum and Botrytis cinerea.</title>
        <authorList>
            <person name="Amselem J."/>
            <person name="Cuomo C.A."/>
            <person name="van Kan J.A."/>
            <person name="Viaud M."/>
            <person name="Benito E.P."/>
            <person name="Couloux A."/>
            <person name="Coutinho P.M."/>
            <person name="de Vries R.P."/>
            <person name="Dyer P.S."/>
            <person name="Fillinger S."/>
            <person name="Fournier E."/>
            <person name="Gout L."/>
            <person name="Hahn M."/>
            <person name="Kohn L."/>
            <person name="Lapalu N."/>
            <person name="Plummer K.M."/>
            <person name="Pradier J.M."/>
            <person name="Quevillon E."/>
            <person name="Sharon A."/>
            <person name="Simon A."/>
            <person name="ten Have A."/>
            <person name="Tudzynski B."/>
            <person name="Tudzynski P."/>
            <person name="Wincker P."/>
            <person name="Andrew M."/>
            <person name="Anthouard V."/>
            <person name="Beever R.E."/>
            <person name="Beffa R."/>
            <person name="Benoit I."/>
            <person name="Bouzid O."/>
            <person name="Brault B."/>
            <person name="Chen Z."/>
            <person name="Choquer M."/>
            <person name="Collemare J."/>
            <person name="Cotton P."/>
            <person name="Danchin E.G."/>
            <person name="Da Silva C."/>
            <person name="Gautier A."/>
            <person name="Giraud C."/>
            <person name="Giraud T."/>
            <person name="Gonzalez C."/>
            <person name="Grossetete S."/>
            <person name="Guldener U."/>
            <person name="Henrissat B."/>
            <person name="Howlett B.J."/>
            <person name="Kodira C."/>
            <person name="Kretschmer M."/>
            <person name="Lappartient A."/>
            <person name="Leroch M."/>
            <person name="Levis C."/>
            <person name="Mauceli E."/>
            <person name="Neuveglise C."/>
            <person name="Oeser B."/>
            <person name="Pearson M."/>
            <person name="Poulain J."/>
            <person name="Poussereau N."/>
            <person name="Quesneville H."/>
            <person name="Rascle C."/>
            <person name="Schumacher J."/>
            <person name="Segurens B."/>
            <person name="Sexton A."/>
            <person name="Silva E."/>
            <person name="Sirven C."/>
            <person name="Soanes D.M."/>
            <person name="Talbot N.J."/>
            <person name="Templeton M."/>
            <person name="Yandava C."/>
            <person name="Yarden O."/>
            <person name="Zeng Q."/>
            <person name="Rollins J.A."/>
            <person name="Lebrun M.H."/>
            <person name="Dickman M."/>
        </authorList>
    </citation>
    <scope>NUCLEOTIDE SEQUENCE [LARGE SCALE GENOMIC DNA]</scope>
    <source>
        <strain evidence="9">ATCC 18683 / 1980 / Ss-1</strain>
    </source>
</reference>
<proteinExistence type="inferred from homology"/>
<evidence type="ECO:0000256" key="6">
    <source>
        <dbReference type="ARBA" id="ARBA00023242"/>
    </source>
</evidence>
<dbReference type="InterPro" id="IPR050936">
    <property type="entry name" value="AP-1-like"/>
</dbReference>
<feature type="region of interest" description="Disordered" evidence="7">
    <location>
        <begin position="254"/>
        <end position="284"/>
    </location>
</feature>
<evidence type="ECO:0000256" key="4">
    <source>
        <dbReference type="ARBA" id="ARBA00023125"/>
    </source>
</evidence>
<dbReference type="EMBL" id="CH476632">
    <property type="protein sequence ID" value="EDN93177.1"/>
    <property type="molecule type" value="Genomic_DNA"/>
</dbReference>
<keyword evidence="6" id="KW-0539">Nucleus</keyword>
<dbReference type="AlphaFoldDB" id="A7EUN5"/>
<dbReference type="GO" id="GO:0000976">
    <property type="term" value="F:transcription cis-regulatory region binding"/>
    <property type="evidence" value="ECO:0000318"/>
    <property type="project" value="GO_Central"/>
</dbReference>
<evidence type="ECO:0000256" key="1">
    <source>
        <dbReference type="ARBA" id="ARBA00004123"/>
    </source>
</evidence>
<dbReference type="GO" id="GO:0001228">
    <property type="term" value="F:DNA-binding transcription activator activity, RNA polymerase II-specific"/>
    <property type="evidence" value="ECO:0000318"/>
    <property type="project" value="GO_Central"/>
</dbReference>
<keyword evidence="9" id="KW-1185">Reference proteome</keyword>
<gene>
    <name evidence="8" type="ORF">SS1G_09043</name>
</gene>
<evidence type="ECO:0000313" key="9">
    <source>
        <dbReference type="Proteomes" id="UP000001312"/>
    </source>
</evidence>
<protein>
    <recommendedName>
        <fullName evidence="10">BZIP domain-containing protein</fullName>
    </recommendedName>
</protein>
<dbReference type="Gene3D" id="1.20.5.170">
    <property type="match status" value="1"/>
</dbReference>
<comment type="similarity">
    <text evidence="2">Belongs to the bZIP family.</text>
</comment>
<dbReference type="KEGG" id="ssl:SS1G_09043"/>
<dbReference type="Proteomes" id="UP000001312">
    <property type="component" value="Unassembled WGS sequence"/>
</dbReference>
<comment type="subcellular location">
    <subcellularLocation>
        <location evidence="1">Nucleus</location>
    </subcellularLocation>
</comment>